<evidence type="ECO:0000313" key="4">
    <source>
        <dbReference type="Proteomes" id="UP000663879"/>
    </source>
</evidence>
<feature type="chain" id="PRO_5032891078" evidence="2">
    <location>
        <begin position="21"/>
        <end position="74"/>
    </location>
</feature>
<accession>A0A814IFG9</accession>
<dbReference type="EMBL" id="CAJNOC010004484">
    <property type="protein sequence ID" value="CAF1023240.1"/>
    <property type="molecule type" value="Genomic_DNA"/>
</dbReference>
<comment type="caution">
    <text evidence="3">The sequence shown here is derived from an EMBL/GenBank/DDBJ whole genome shotgun (WGS) entry which is preliminary data.</text>
</comment>
<evidence type="ECO:0000313" key="3">
    <source>
        <dbReference type="EMBL" id="CAF1023240.1"/>
    </source>
</evidence>
<name>A0A814IFG9_9BILA</name>
<proteinExistence type="predicted"/>
<evidence type="ECO:0000256" key="2">
    <source>
        <dbReference type="SAM" id="SignalP"/>
    </source>
</evidence>
<reference evidence="3" key="1">
    <citation type="submission" date="2021-02" db="EMBL/GenBank/DDBJ databases">
        <authorList>
            <person name="Nowell W R."/>
        </authorList>
    </citation>
    <scope>NUCLEOTIDE SEQUENCE</scope>
    <source>
        <strain evidence="3">Ploen Becks lab</strain>
    </source>
</reference>
<organism evidence="3 4">
    <name type="scientific">Brachionus calyciflorus</name>
    <dbReference type="NCBI Taxonomy" id="104777"/>
    <lineage>
        <taxon>Eukaryota</taxon>
        <taxon>Metazoa</taxon>
        <taxon>Spiralia</taxon>
        <taxon>Gnathifera</taxon>
        <taxon>Rotifera</taxon>
        <taxon>Eurotatoria</taxon>
        <taxon>Monogononta</taxon>
        <taxon>Pseudotrocha</taxon>
        <taxon>Ploima</taxon>
        <taxon>Brachionidae</taxon>
        <taxon>Brachionus</taxon>
    </lineage>
</organism>
<keyword evidence="2" id="KW-0732">Signal</keyword>
<sequence>MKITFLTFILIFAALGTVLSVVPRRAVYPVSIGHRKMISINPKSMMGKKYPINQQRKKPRKNNLKSYKNKVRHY</sequence>
<dbReference type="AlphaFoldDB" id="A0A814IFG9"/>
<evidence type="ECO:0000256" key="1">
    <source>
        <dbReference type="SAM" id="MobiDB-lite"/>
    </source>
</evidence>
<gene>
    <name evidence="3" type="ORF">OXX778_LOCUS17486</name>
</gene>
<dbReference type="Proteomes" id="UP000663879">
    <property type="component" value="Unassembled WGS sequence"/>
</dbReference>
<protein>
    <submittedName>
        <fullName evidence="3">Uncharacterized protein</fullName>
    </submittedName>
</protein>
<feature type="signal peptide" evidence="2">
    <location>
        <begin position="1"/>
        <end position="20"/>
    </location>
</feature>
<feature type="compositionally biased region" description="Basic residues" evidence="1">
    <location>
        <begin position="55"/>
        <end position="74"/>
    </location>
</feature>
<feature type="region of interest" description="Disordered" evidence="1">
    <location>
        <begin position="49"/>
        <end position="74"/>
    </location>
</feature>
<keyword evidence="4" id="KW-1185">Reference proteome</keyword>